<gene>
    <name evidence="3" type="ORF">SK069_08500</name>
</gene>
<dbReference type="InterPro" id="IPR029063">
    <property type="entry name" value="SAM-dependent_MTases_sf"/>
</dbReference>
<comment type="caution">
    <text evidence="3">The sequence shown here is derived from an EMBL/GenBank/DDBJ whole genome shotgun (WGS) entry which is preliminary data.</text>
</comment>
<dbReference type="PANTHER" id="PTHR43317:SF1">
    <property type="entry name" value="THERMOSPERMINE SYNTHASE ACAULIS5"/>
    <property type="match status" value="1"/>
</dbReference>
<dbReference type="NCBIfam" id="NF037959">
    <property type="entry name" value="MFS_SpdSyn"/>
    <property type="match status" value="1"/>
</dbReference>
<name>A0ABU4VIL8_9ACTN</name>
<dbReference type="SUPFAM" id="SSF53335">
    <property type="entry name" value="S-adenosyl-L-methionine-dependent methyltransferases"/>
    <property type="match status" value="1"/>
</dbReference>
<dbReference type="Pfam" id="PF13649">
    <property type="entry name" value="Methyltransf_25"/>
    <property type="match status" value="1"/>
</dbReference>
<dbReference type="InterPro" id="IPR041698">
    <property type="entry name" value="Methyltransf_25"/>
</dbReference>
<proteinExistence type="predicted"/>
<evidence type="ECO:0000259" key="2">
    <source>
        <dbReference type="Pfam" id="PF13649"/>
    </source>
</evidence>
<feature type="domain" description="Methyltransferase" evidence="2">
    <location>
        <begin position="80"/>
        <end position="180"/>
    </location>
</feature>
<evidence type="ECO:0000313" key="4">
    <source>
        <dbReference type="Proteomes" id="UP001277761"/>
    </source>
</evidence>
<organism evidence="3 4">
    <name type="scientific">Patulibacter brassicae</name>
    <dbReference type="NCBI Taxonomy" id="1705717"/>
    <lineage>
        <taxon>Bacteria</taxon>
        <taxon>Bacillati</taxon>
        <taxon>Actinomycetota</taxon>
        <taxon>Thermoleophilia</taxon>
        <taxon>Solirubrobacterales</taxon>
        <taxon>Patulibacteraceae</taxon>
        <taxon>Patulibacter</taxon>
    </lineage>
</organism>
<sequence length="267" mass="28274">MAGRGRRGGGRPAVVRATSSIGPLELEPDPRRRGGRTLLIDGLVHGYVDLDDPTHLEVDYVARIGAALEVLVPRGAAARVLHLGGGAFSLPRFLAATRPQVEQTVVERSTAIVRLAEQHLRLRRTDRLRVVTADAARAVRRLEDGAFDLVLGDAFVGTETPDALTGAFADEVRRLLAPGGRYLWNVVDQPPWPVAAAELAALRERFAHVTAFGGREVARGRHAGNLLLLASAAPLPLEALARRLAGGAHPAELLAAGRLASLADGAG</sequence>
<keyword evidence="4" id="KW-1185">Reference proteome</keyword>
<dbReference type="Gene3D" id="3.40.50.150">
    <property type="entry name" value="Vaccinia Virus protein VP39"/>
    <property type="match status" value="1"/>
</dbReference>
<reference evidence="3 4" key="1">
    <citation type="submission" date="2023-11" db="EMBL/GenBank/DDBJ databases">
        <authorList>
            <person name="Xu M."/>
            <person name="Jiang T."/>
        </authorList>
    </citation>
    <scope>NUCLEOTIDE SEQUENCE [LARGE SCALE GENOMIC DNA]</scope>
    <source>
        <strain evidence="3 4">SD</strain>
    </source>
</reference>
<evidence type="ECO:0000313" key="3">
    <source>
        <dbReference type="EMBL" id="MDX8151628.1"/>
    </source>
</evidence>
<dbReference type="CDD" id="cd02440">
    <property type="entry name" value="AdoMet_MTases"/>
    <property type="match status" value="1"/>
</dbReference>
<protein>
    <submittedName>
        <fullName evidence="3">Fused MFS/spermidine synthase</fullName>
    </submittedName>
</protein>
<evidence type="ECO:0000256" key="1">
    <source>
        <dbReference type="ARBA" id="ARBA00023115"/>
    </source>
</evidence>
<keyword evidence="1" id="KW-0620">Polyamine biosynthesis</keyword>
<dbReference type="PANTHER" id="PTHR43317">
    <property type="entry name" value="THERMOSPERMINE SYNTHASE ACAULIS5"/>
    <property type="match status" value="1"/>
</dbReference>
<dbReference type="Proteomes" id="UP001277761">
    <property type="component" value="Unassembled WGS sequence"/>
</dbReference>
<accession>A0ABU4VIL8</accession>
<dbReference type="EMBL" id="JAXAVX010000003">
    <property type="protein sequence ID" value="MDX8151628.1"/>
    <property type="molecule type" value="Genomic_DNA"/>
</dbReference>